<evidence type="ECO:0000313" key="2">
    <source>
        <dbReference type="EMBL" id="WVX65867.1"/>
    </source>
</evidence>
<keyword evidence="3" id="KW-1185">Reference proteome</keyword>
<dbReference type="EMBL" id="CP133270">
    <property type="protein sequence ID" value="WVX65867.1"/>
    <property type="molecule type" value="Genomic_DNA"/>
</dbReference>
<feature type="chain" id="PRO_5046606507" description="DUF2066 domain-containing protein" evidence="1">
    <location>
        <begin position="27"/>
        <end position="303"/>
    </location>
</feature>
<protein>
    <recommendedName>
        <fullName evidence="4">DUF2066 domain-containing protein</fullName>
    </recommendedName>
</protein>
<sequence length="303" mass="33846">MVKLMKFKSLILALGPTILLSPSLWAVKSFTDLPEKERPTKTHVVKFAQTGKIDSKLVFALNQKGILKSEPISCISDIVEIGEKTKEIQITFHPNVHIPSYVIPLGFPLDADELIKHSFGLSEIFGLGKKENWKPNAKGFGYLSGTIGTGENLEHEIGYWESFMQETPDTFINNLMKSLQDVQHEGAIKTCQRNPELVKLIDTINTGSVQDNVKNLTPESAREIANLLASIFGGFIKEPILKNSKAFTLKISGATLEIRDQTKKSKDLRIWSKETRSAFQDFFKVARISLTSDKTALEIVRGK</sequence>
<evidence type="ECO:0008006" key="4">
    <source>
        <dbReference type="Google" id="ProtNLM"/>
    </source>
</evidence>
<evidence type="ECO:0000256" key="1">
    <source>
        <dbReference type="SAM" id="SignalP"/>
    </source>
</evidence>
<dbReference type="Proteomes" id="UP001330434">
    <property type="component" value="Chromosome"/>
</dbReference>
<proteinExistence type="predicted"/>
<keyword evidence="1" id="KW-0732">Signal</keyword>
<gene>
    <name evidence="2" type="ORF">Bealeia1_00033</name>
</gene>
<evidence type="ECO:0000313" key="3">
    <source>
        <dbReference type="Proteomes" id="UP001330434"/>
    </source>
</evidence>
<reference evidence="2 3" key="1">
    <citation type="journal article" date="2024" name="Environ. Microbiol.">
        <title>Novel evolutionary insights on the interactions of the Holosporales (Alphaproteobacteria) with eukaryotic hosts from comparative genomics.</title>
        <authorList>
            <person name="Giovannini M."/>
            <person name="Petroni G."/>
            <person name="Castelli M."/>
        </authorList>
    </citation>
    <scope>NUCLEOTIDE SEQUENCE [LARGE SCALE GENOMIC DNA]</scope>
    <source>
        <strain evidence="2 3">US_Bl 15I1</strain>
    </source>
</reference>
<feature type="signal peptide" evidence="1">
    <location>
        <begin position="1"/>
        <end position="26"/>
    </location>
</feature>
<organism evidence="2 3">
    <name type="scientific">Candidatus Bealeia paramacronuclearis</name>
    <dbReference type="NCBI Taxonomy" id="1921001"/>
    <lineage>
        <taxon>Bacteria</taxon>
        <taxon>Pseudomonadati</taxon>
        <taxon>Pseudomonadota</taxon>
        <taxon>Alphaproteobacteria</taxon>
        <taxon>Holosporales</taxon>
        <taxon>Holosporaceae</taxon>
        <taxon>Candidatus Bealeia</taxon>
    </lineage>
</organism>
<accession>A0ABZ2C345</accession>
<name>A0ABZ2C345_9PROT</name>